<dbReference type="PROSITE" id="PS50004">
    <property type="entry name" value="C2"/>
    <property type="match status" value="1"/>
</dbReference>
<evidence type="ECO:0000313" key="3">
    <source>
        <dbReference type="EMBL" id="OIW13127.1"/>
    </source>
</evidence>
<dbReference type="AlphaFoldDB" id="A0A1J7HJT7"/>
<dbReference type="Gramene" id="OIW13127">
    <property type="protein sequence ID" value="OIW13127"/>
    <property type="gene ID" value="TanjilG_32108"/>
</dbReference>
<sequence length="736" mass="81801">MSHILAPFQLLELNVISAQDLAPVGRSMRTYAVAWVHPDRKLSTRVDTESHTNPTWNDKFVFRVNEEFLHADTSAIMVEIYALHWFKDIHVGTVRVLVANLIPPPSKPFNNNHAPTGMRFVALQVRRSSGKPQGILNIGAAVLDSSMRSMPLYTHNPSAVGYRHLMGETDAYENHNHIMSPQVFATNNAELRRTKSDTSSMIGSEVMAQQHRTNGNKGKASSVITDSEVSAKSIKHKSKKKKKEKRKKSRSKTSSMLSGFSDGNAKREKTTDSILSISTLPNNDNIHHQDENMNHNEQIAYIASVSEMKVEPSLSLPPPRPLSPSMNNDDRNKEFGHVDKNKKIVTSINTLSETAENNVDMNINPLHEQIPITNIAKPQFLNSPAPQFRNSPKPQYRNSPALEFRNSPAPEFRNSPAPEFRNSPAPEFRNSPAPEFRNSPAPEFRNSPAPEFRNSPAPEFRNSPAPEFRNSPAPEFRNSPAPEFRNSPRPQFRNSPAVATQFRNSPAPQYHQSPAPKYLQSPALKYLNSPAVQQFRNSPKPQFHNSPVMAPQFRNSPAMSKFNPAIGISSSHRGTPFHPAGRLSNTFDMYGTPRRSNMGNVVPPVITESELGPSPSEVAEAIARKPVFNEGDNSTVGGWSLDELSVEGLQSKLERWRTELPPVVDRGESSYQKTSSTKSKSKSSSRHIRRNTDGGAGLFSCFSNICGVECSIVCGGPKPNKNQRHHAPSENNTSFL</sequence>
<dbReference type="InterPro" id="IPR035892">
    <property type="entry name" value="C2_domain_sf"/>
</dbReference>
<dbReference type="OrthoDB" id="1909968at2759"/>
<feature type="region of interest" description="Disordered" evidence="1">
    <location>
        <begin position="208"/>
        <end position="270"/>
    </location>
</feature>
<name>A0A1J7HJT7_LUPAN</name>
<dbReference type="STRING" id="3871.A0A1J7HJT7"/>
<reference evidence="3 4" key="1">
    <citation type="journal article" date="2017" name="Plant Biotechnol. J.">
        <title>A comprehensive draft genome sequence for lupin (Lupinus angustifolius), an emerging health food: insights into plant-microbe interactions and legume evolution.</title>
        <authorList>
            <person name="Hane J.K."/>
            <person name="Ming Y."/>
            <person name="Kamphuis L.G."/>
            <person name="Nelson M.N."/>
            <person name="Garg G."/>
            <person name="Atkins C.A."/>
            <person name="Bayer P.E."/>
            <person name="Bravo A."/>
            <person name="Bringans S."/>
            <person name="Cannon S."/>
            <person name="Edwards D."/>
            <person name="Foley R."/>
            <person name="Gao L.L."/>
            <person name="Harrison M.J."/>
            <person name="Huang W."/>
            <person name="Hurgobin B."/>
            <person name="Li S."/>
            <person name="Liu C.W."/>
            <person name="McGrath A."/>
            <person name="Morahan G."/>
            <person name="Murray J."/>
            <person name="Weller J."/>
            <person name="Jian J."/>
            <person name="Singh K.B."/>
        </authorList>
    </citation>
    <scope>NUCLEOTIDE SEQUENCE [LARGE SCALE GENOMIC DNA]</scope>
    <source>
        <strain evidence="4">cv. Tanjil</strain>
        <tissue evidence="3">Whole plant</tissue>
    </source>
</reference>
<accession>A0A1J7HJT7</accession>
<feature type="region of interest" description="Disordered" evidence="1">
    <location>
        <begin position="660"/>
        <end position="690"/>
    </location>
</feature>
<dbReference type="SMART" id="SM00239">
    <property type="entry name" value="C2"/>
    <property type="match status" value="1"/>
</dbReference>
<evidence type="ECO:0000256" key="1">
    <source>
        <dbReference type="SAM" id="MobiDB-lite"/>
    </source>
</evidence>
<feature type="region of interest" description="Disordered" evidence="1">
    <location>
        <begin position="381"/>
        <end position="494"/>
    </location>
</feature>
<feature type="compositionally biased region" description="Basic residues" evidence="1">
    <location>
        <begin position="233"/>
        <end position="251"/>
    </location>
</feature>
<dbReference type="InterPro" id="IPR044750">
    <property type="entry name" value="C2_SRC2/BAP"/>
</dbReference>
<feature type="domain" description="C2" evidence="2">
    <location>
        <begin position="1"/>
        <end position="111"/>
    </location>
</feature>
<dbReference type="InterPro" id="IPR000008">
    <property type="entry name" value="C2_dom"/>
</dbReference>
<dbReference type="KEGG" id="lang:109346140"/>
<dbReference type="OMA" id="PHYMSSP"/>
<feature type="compositionally biased region" description="Polar residues" evidence="1">
    <location>
        <begin position="381"/>
        <end position="398"/>
    </location>
</feature>
<organism evidence="3 4">
    <name type="scientific">Lupinus angustifolius</name>
    <name type="common">Narrow-leaved blue lupine</name>
    <dbReference type="NCBI Taxonomy" id="3871"/>
    <lineage>
        <taxon>Eukaryota</taxon>
        <taxon>Viridiplantae</taxon>
        <taxon>Streptophyta</taxon>
        <taxon>Embryophyta</taxon>
        <taxon>Tracheophyta</taxon>
        <taxon>Spermatophyta</taxon>
        <taxon>Magnoliopsida</taxon>
        <taxon>eudicotyledons</taxon>
        <taxon>Gunneridae</taxon>
        <taxon>Pentapetalae</taxon>
        <taxon>rosids</taxon>
        <taxon>fabids</taxon>
        <taxon>Fabales</taxon>
        <taxon>Fabaceae</taxon>
        <taxon>Papilionoideae</taxon>
        <taxon>50 kb inversion clade</taxon>
        <taxon>genistoids sensu lato</taxon>
        <taxon>core genistoids</taxon>
        <taxon>Genisteae</taxon>
        <taxon>Lupinus</taxon>
    </lineage>
</organism>
<dbReference type="GO" id="GO:0006952">
    <property type="term" value="P:defense response"/>
    <property type="evidence" value="ECO:0007669"/>
    <property type="project" value="InterPro"/>
</dbReference>
<feature type="compositionally biased region" description="Low complexity" evidence="1">
    <location>
        <begin position="669"/>
        <end position="678"/>
    </location>
</feature>
<proteinExistence type="predicted"/>
<protein>
    <recommendedName>
        <fullName evidence="2">C2 domain-containing protein</fullName>
    </recommendedName>
</protein>
<dbReference type="CDD" id="cd04051">
    <property type="entry name" value="C2_SRC2_like"/>
    <property type="match status" value="1"/>
</dbReference>
<evidence type="ECO:0000259" key="2">
    <source>
        <dbReference type="PROSITE" id="PS50004"/>
    </source>
</evidence>
<evidence type="ECO:0000313" key="4">
    <source>
        <dbReference type="Proteomes" id="UP000188354"/>
    </source>
</evidence>
<dbReference type="PANTHER" id="PTHR32246">
    <property type="entry name" value="INGRESSION PROTEIN FIC1"/>
    <property type="match status" value="1"/>
</dbReference>
<keyword evidence="4" id="KW-1185">Reference proteome</keyword>
<dbReference type="Proteomes" id="UP000188354">
    <property type="component" value="Chromosome LG04"/>
</dbReference>
<dbReference type="PANTHER" id="PTHR32246:SF143">
    <property type="entry name" value="CALCIUM-DEPENDENT LIPID-BINDING (CALB DOMAIN) FAMILY PROTEIN"/>
    <property type="match status" value="1"/>
</dbReference>
<dbReference type="SUPFAM" id="SSF49562">
    <property type="entry name" value="C2 domain (Calcium/lipid-binding domain, CaLB)"/>
    <property type="match status" value="1"/>
</dbReference>
<feature type="compositionally biased region" description="Basic residues" evidence="1">
    <location>
        <begin position="679"/>
        <end position="689"/>
    </location>
</feature>
<dbReference type="EMBL" id="CM007364">
    <property type="protein sequence ID" value="OIW13127.1"/>
    <property type="molecule type" value="Genomic_DNA"/>
</dbReference>
<dbReference type="Pfam" id="PF00168">
    <property type="entry name" value="C2"/>
    <property type="match status" value="1"/>
</dbReference>
<gene>
    <name evidence="3" type="ORF">TanjilG_32108</name>
</gene>
<dbReference type="Gene3D" id="2.60.40.150">
    <property type="entry name" value="C2 domain"/>
    <property type="match status" value="1"/>
</dbReference>